<dbReference type="Proteomes" id="UP000095767">
    <property type="component" value="Unassembled WGS sequence"/>
</dbReference>
<proteinExistence type="predicted"/>
<organism evidence="1 2">
    <name type="scientific">Dichanthelium oligosanthes</name>
    <dbReference type="NCBI Taxonomy" id="888268"/>
    <lineage>
        <taxon>Eukaryota</taxon>
        <taxon>Viridiplantae</taxon>
        <taxon>Streptophyta</taxon>
        <taxon>Embryophyta</taxon>
        <taxon>Tracheophyta</taxon>
        <taxon>Spermatophyta</taxon>
        <taxon>Magnoliopsida</taxon>
        <taxon>Liliopsida</taxon>
        <taxon>Poales</taxon>
        <taxon>Poaceae</taxon>
        <taxon>PACMAD clade</taxon>
        <taxon>Panicoideae</taxon>
        <taxon>Panicodae</taxon>
        <taxon>Paniceae</taxon>
        <taxon>Dichantheliinae</taxon>
        <taxon>Dichanthelium</taxon>
    </lineage>
</organism>
<reference evidence="1 2" key="1">
    <citation type="submission" date="2016-09" db="EMBL/GenBank/DDBJ databases">
        <title>The draft genome of Dichanthelium oligosanthes: A C3 panicoid grass species.</title>
        <authorList>
            <person name="Studer A.J."/>
            <person name="Schnable J.C."/>
            <person name="Brutnell T.P."/>
        </authorList>
    </citation>
    <scope>NUCLEOTIDE SEQUENCE [LARGE SCALE GENOMIC DNA]</scope>
    <source>
        <strain evidence="2">cv. Kellogg 1175</strain>
        <tissue evidence="1">Leaf</tissue>
    </source>
</reference>
<protein>
    <submittedName>
        <fullName evidence="1">Uncharacterized protein</fullName>
    </submittedName>
</protein>
<comment type="caution">
    <text evidence="1">The sequence shown here is derived from an EMBL/GenBank/DDBJ whole genome shotgun (WGS) entry which is preliminary data.</text>
</comment>
<gene>
    <name evidence="1" type="ORF">BAE44_0009116</name>
</gene>
<feature type="non-terminal residue" evidence="1">
    <location>
        <position position="1"/>
    </location>
</feature>
<evidence type="ECO:0000313" key="1">
    <source>
        <dbReference type="EMBL" id="OEL29864.1"/>
    </source>
</evidence>
<keyword evidence="2" id="KW-1185">Reference proteome</keyword>
<dbReference type="EMBL" id="LWDX02026777">
    <property type="protein sequence ID" value="OEL29864.1"/>
    <property type="molecule type" value="Genomic_DNA"/>
</dbReference>
<accession>A0A1E5VXL8</accession>
<dbReference type="AlphaFoldDB" id="A0A1E5VXL8"/>
<evidence type="ECO:0000313" key="2">
    <source>
        <dbReference type="Proteomes" id="UP000095767"/>
    </source>
</evidence>
<name>A0A1E5VXL8_9POAL</name>
<sequence>LPRRYLFNHDIDDKAEDILLHWEILQECADREKGPVFHARYLKVHYSD</sequence>
<dbReference type="STRING" id="888268.A0A1E5VXL8"/>
<dbReference type="OrthoDB" id="779929at2759"/>